<dbReference type="Gene3D" id="1.10.10.10">
    <property type="entry name" value="Winged helix-like DNA-binding domain superfamily/Winged helix DNA-binding domain"/>
    <property type="match status" value="1"/>
</dbReference>
<dbReference type="Pfam" id="PF00126">
    <property type="entry name" value="HTH_1"/>
    <property type="match status" value="1"/>
</dbReference>
<keyword evidence="3" id="KW-0238">DNA-binding</keyword>
<accession>A0ABQ3G6T6</accession>
<dbReference type="SUPFAM" id="SSF53850">
    <property type="entry name" value="Periplasmic binding protein-like II"/>
    <property type="match status" value="1"/>
</dbReference>
<dbReference type="PRINTS" id="PR00039">
    <property type="entry name" value="HTHLYSR"/>
</dbReference>
<dbReference type="Pfam" id="PF03466">
    <property type="entry name" value="LysR_substrate"/>
    <property type="match status" value="1"/>
</dbReference>
<keyword evidence="4" id="KW-0804">Transcription</keyword>
<evidence type="ECO:0000313" key="6">
    <source>
        <dbReference type="EMBL" id="GHC91615.1"/>
    </source>
</evidence>
<organism evidence="6 7">
    <name type="scientific">Pseudorhodoferax aquiterrae</name>
    <dbReference type="NCBI Taxonomy" id="747304"/>
    <lineage>
        <taxon>Bacteria</taxon>
        <taxon>Pseudomonadati</taxon>
        <taxon>Pseudomonadota</taxon>
        <taxon>Betaproteobacteria</taxon>
        <taxon>Burkholderiales</taxon>
        <taxon>Comamonadaceae</taxon>
    </lineage>
</organism>
<gene>
    <name evidence="6" type="ORF">GCM10007320_40790</name>
</gene>
<comment type="similarity">
    <text evidence="1">Belongs to the LysR transcriptional regulatory family.</text>
</comment>
<dbReference type="InterPro" id="IPR000847">
    <property type="entry name" value="LysR_HTH_N"/>
</dbReference>
<sequence>MTLVQLRHLIALADAASFTRAADAVFLTQPAFSRSIRALEDELGQPLFDRVGKRTELTPFGREIAQRARQIVFDADELSSSGRSMGAGRAGALRVGMSSGPGAMLMTALGHEMATRHPSVRLTIARGHTAVLVQALRERELDALVLDIRAMPPGADLRVSEVVDMRGAFLCRPGHPLTRWKGALRFAALRQYPIASTPLSDEVARHLVERYGPQAHPQECVTLRCEEVASLVEVARDSDTVVLAIRAAAPDFVELPVKPAIALPAQFGLVTLAARAEAPALAIVRDLMRRRMRDAEVPAGG</sequence>
<dbReference type="InterPro" id="IPR005119">
    <property type="entry name" value="LysR_subst-bd"/>
</dbReference>
<evidence type="ECO:0000259" key="5">
    <source>
        <dbReference type="PROSITE" id="PS50931"/>
    </source>
</evidence>
<evidence type="ECO:0000256" key="1">
    <source>
        <dbReference type="ARBA" id="ARBA00009437"/>
    </source>
</evidence>
<dbReference type="PANTHER" id="PTHR30419:SF30">
    <property type="entry name" value="LYSR FAMILY TRANSCRIPTIONAL REGULATOR"/>
    <property type="match status" value="1"/>
</dbReference>
<evidence type="ECO:0000313" key="7">
    <source>
        <dbReference type="Proteomes" id="UP000626210"/>
    </source>
</evidence>
<proteinExistence type="inferred from homology"/>
<dbReference type="Proteomes" id="UP000626210">
    <property type="component" value="Unassembled WGS sequence"/>
</dbReference>
<dbReference type="SUPFAM" id="SSF46785">
    <property type="entry name" value="Winged helix' DNA-binding domain"/>
    <property type="match status" value="1"/>
</dbReference>
<keyword evidence="2" id="KW-0805">Transcription regulation</keyword>
<keyword evidence="7" id="KW-1185">Reference proteome</keyword>
<reference evidence="7" key="1">
    <citation type="journal article" date="2019" name="Int. J. Syst. Evol. Microbiol.">
        <title>The Global Catalogue of Microorganisms (GCM) 10K type strain sequencing project: providing services to taxonomists for standard genome sequencing and annotation.</title>
        <authorList>
            <consortium name="The Broad Institute Genomics Platform"/>
            <consortium name="The Broad Institute Genome Sequencing Center for Infectious Disease"/>
            <person name="Wu L."/>
            <person name="Ma J."/>
        </authorList>
    </citation>
    <scope>NUCLEOTIDE SEQUENCE [LARGE SCALE GENOMIC DNA]</scope>
    <source>
        <strain evidence="7">KCTC 23314</strain>
    </source>
</reference>
<feature type="domain" description="HTH lysR-type" evidence="5">
    <location>
        <begin position="1"/>
        <end position="58"/>
    </location>
</feature>
<dbReference type="InterPro" id="IPR036390">
    <property type="entry name" value="WH_DNA-bd_sf"/>
</dbReference>
<dbReference type="RefSeq" id="WP_189688733.1">
    <property type="nucleotide sequence ID" value="NZ_BMYK01000014.1"/>
</dbReference>
<dbReference type="CDD" id="cd05466">
    <property type="entry name" value="PBP2_LTTR_substrate"/>
    <property type="match status" value="1"/>
</dbReference>
<dbReference type="PANTHER" id="PTHR30419">
    <property type="entry name" value="HTH-TYPE TRANSCRIPTIONAL REGULATOR YBHD"/>
    <property type="match status" value="1"/>
</dbReference>
<protein>
    <submittedName>
        <fullName evidence="6">LysR family transcriptional regulator</fullName>
    </submittedName>
</protein>
<evidence type="ECO:0000256" key="3">
    <source>
        <dbReference type="ARBA" id="ARBA00023125"/>
    </source>
</evidence>
<dbReference type="InterPro" id="IPR050950">
    <property type="entry name" value="HTH-type_LysR_regulators"/>
</dbReference>
<evidence type="ECO:0000256" key="2">
    <source>
        <dbReference type="ARBA" id="ARBA00023015"/>
    </source>
</evidence>
<dbReference type="InterPro" id="IPR036388">
    <property type="entry name" value="WH-like_DNA-bd_sf"/>
</dbReference>
<comment type="caution">
    <text evidence="6">The sequence shown here is derived from an EMBL/GenBank/DDBJ whole genome shotgun (WGS) entry which is preliminary data.</text>
</comment>
<evidence type="ECO:0000256" key="4">
    <source>
        <dbReference type="ARBA" id="ARBA00023163"/>
    </source>
</evidence>
<name>A0ABQ3G6T6_9BURK</name>
<dbReference type="PROSITE" id="PS50931">
    <property type="entry name" value="HTH_LYSR"/>
    <property type="match status" value="1"/>
</dbReference>
<dbReference type="EMBL" id="BMYK01000014">
    <property type="protein sequence ID" value="GHC91615.1"/>
    <property type="molecule type" value="Genomic_DNA"/>
</dbReference>
<dbReference type="Gene3D" id="3.40.190.10">
    <property type="entry name" value="Periplasmic binding protein-like II"/>
    <property type="match status" value="2"/>
</dbReference>